<keyword evidence="1" id="KW-0472">Membrane</keyword>
<evidence type="ECO:0000313" key="2">
    <source>
        <dbReference type="EMBL" id="MBB3023723.1"/>
    </source>
</evidence>
<feature type="transmembrane region" description="Helical" evidence="1">
    <location>
        <begin position="66"/>
        <end position="82"/>
    </location>
</feature>
<accession>A0A839QTB3</accession>
<dbReference type="Pfam" id="PF05684">
    <property type="entry name" value="DUF819"/>
    <property type="match status" value="1"/>
</dbReference>
<dbReference type="PANTHER" id="PTHR34289">
    <property type="entry name" value="PROTEIN, PUTATIVE (DUF819)-RELATED"/>
    <property type="match status" value="1"/>
</dbReference>
<protein>
    <submittedName>
        <fullName evidence="2">Putative membrane protein</fullName>
    </submittedName>
</protein>
<comment type="caution">
    <text evidence="2">The sequence shown here is derived from an EMBL/GenBank/DDBJ whole genome shotgun (WGS) entry which is preliminary data.</text>
</comment>
<evidence type="ECO:0000256" key="1">
    <source>
        <dbReference type="SAM" id="Phobius"/>
    </source>
</evidence>
<reference evidence="2 3" key="1">
    <citation type="submission" date="2020-08" db="EMBL/GenBank/DDBJ databases">
        <title>Sequencing the genomes of 1000 actinobacteria strains.</title>
        <authorList>
            <person name="Klenk H.-P."/>
        </authorList>
    </citation>
    <scope>NUCLEOTIDE SEQUENCE [LARGE SCALE GENOMIC DNA]</scope>
    <source>
        <strain evidence="2 3">DSM 23040</strain>
    </source>
</reference>
<evidence type="ECO:0000313" key="3">
    <source>
        <dbReference type="Proteomes" id="UP000568050"/>
    </source>
</evidence>
<dbReference type="InterPro" id="IPR008537">
    <property type="entry name" value="DUF819"/>
</dbReference>
<proteinExistence type="predicted"/>
<dbReference type="EMBL" id="JACHWP010000010">
    <property type="protein sequence ID" value="MBB3023723.1"/>
    <property type="molecule type" value="Genomic_DNA"/>
</dbReference>
<keyword evidence="1" id="KW-0812">Transmembrane</keyword>
<dbReference type="AlphaFoldDB" id="A0A839QTB3"/>
<feature type="transmembrane region" description="Helical" evidence="1">
    <location>
        <begin position="359"/>
        <end position="380"/>
    </location>
</feature>
<sequence>MIENGLLMLSVILGLSCILIVLEKTTGWKLFKFVPGMVMMYLICAALNSVGVFSDAEETRQVAADVKTVILPAMIFLFLFGCDFRRIIKLGPKLLLTYFVAAASLAIGVVVVFLAFKALLHPESWKVFGALLASWTGGSANMVAVQDVLQAPETIFGYALITDTIVYSFWLMAMFSSVAVSDRFNRFTKADTSVMDTALDLGDTDEKPITAASLALTVFGSLTVAILAIELGDLLPEVGDVLNGTAWTIIIVSILGVIVAHTPLGRIGGSTEIATLMLFIVIGQIATGSDFSAITQAPLYLVAGFLVLLVHVIIMVIYAKLTRTELFSLAVASTANIGGIASAPVVASAFSRQMVPVGVLYALIGSLLGTFMGLAVAQLLSQLV</sequence>
<feature type="transmembrane region" description="Helical" evidence="1">
    <location>
        <begin position="300"/>
        <end position="319"/>
    </location>
</feature>
<feature type="transmembrane region" description="Helical" evidence="1">
    <location>
        <begin position="6"/>
        <end position="22"/>
    </location>
</feature>
<gene>
    <name evidence="2" type="ORF">FHX50_002024</name>
</gene>
<feature type="transmembrane region" description="Helical" evidence="1">
    <location>
        <begin position="94"/>
        <end position="116"/>
    </location>
</feature>
<feature type="transmembrane region" description="Helical" evidence="1">
    <location>
        <begin position="273"/>
        <end position="294"/>
    </location>
</feature>
<feature type="transmembrane region" description="Helical" evidence="1">
    <location>
        <begin position="155"/>
        <end position="180"/>
    </location>
</feature>
<keyword evidence="3" id="KW-1185">Reference proteome</keyword>
<feature type="transmembrane region" description="Helical" evidence="1">
    <location>
        <begin position="209"/>
        <end position="229"/>
    </location>
</feature>
<feature type="transmembrane region" description="Helical" evidence="1">
    <location>
        <begin position="326"/>
        <end position="347"/>
    </location>
</feature>
<name>A0A839QTB3_9MICO</name>
<keyword evidence="1" id="KW-1133">Transmembrane helix</keyword>
<feature type="transmembrane region" description="Helical" evidence="1">
    <location>
        <begin position="34"/>
        <end position="54"/>
    </location>
</feature>
<feature type="transmembrane region" description="Helical" evidence="1">
    <location>
        <begin position="241"/>
        <end position="261"/>
    </location>
</feature>
<organism evidence="2 3">
    <name type="scientific">Helcobacillus massiliensis</name>
    <dbReference type="NCBI Taxonomy" id="521392"/>
    <lineage>
        <taxon>Bacteria</taxon>
        <taxon>Bacillati</taxon>
        <taxon>Actinomycetota</taxon>
        <taxon>Actinomycetes</taxon>
        <taxon>Micrococcales</taxon>
        <taxon>Dermabacteraceae</taxon>
        <taxon>Helcobacillus</taxon>
    </lineage>
</organism>
<dbReference type="RefSeq" id="WP_183377066.1">
    <property type="nucleotide sequence ID" value="NZ_CBCSFZ010000039.1"/>
</dbReference>
<dbReference type="PANTHER" id="PTHR34289:SF8">
    <property type="entry name" value="DUF819 DOMAIN-CONTAINING PROTEIN"/>
    <property type="match status" value="1"/>
</dbReference>
<dbReference type="Proteomes" id="UP000568050">
    <property type="component" value="Unassembled WGS sequence"/>
</dbReference>